<accession>A0ABN1ZLV1</accession>
<dbReference type="Proteomes" id="UP001501470">
    <property type="component" value="Unassembled WGS sequence"/>
</dbReference>
<evidence type="ECO:0000313" key="1">
    <source>
        <dbReference type="EMBL" id="GAA1500890.1"/>
    </source>
</evidence>
<proteinExistence type="predicted"/>
<evidence type="ECO:0008006" key="3">
    <source>
        <dbReference type="Google" id="ProtNLM"/>
    </source>
</evidence>
<evidence type="ECO:0000313" key="2">
    <source>
        <dbReference type="Proteomes" id="UP001501470"/>
    </source>
</evidence>
<comment type="caution">
    <text evidence="1">The sequence shown here is derived from an EMBL/GenBank/DDBJ whole genome shotgun (WGS) entry which is preliminary data.</text>
</comment>
<protein>
    <recommendedName>
        <fullName evidence="3">Secreted protein</fullName>
    </recommendedName>
</protein>
<gene>
    <name evidence="1" type="ORF">GCM10009827_008160</name>
</gene>
<dbReference type="RefSeq" id="WP_344499592.1">
    <property type="nucleotide sequence ID" value="NZ_BAAAQD010000001.1"/>
</dbReference>
<name>A0ABN1ZLV1_9ACTN</name>
<organism evidence="1 2">
    <name type="scientific">Dactylosporangium maewongense</name>
    <dbReference type="NCBI Taxonomy" id="634393"/>
    <lineage>
        <taxon>Bacteria</taxon>
        <taxon>Bacillati</taxon>
        <taxon>Actinomycetota</taxon>
        <taxon>Actinomycetes</taxon>
        <taxon>Micromonosporales</taxon>
        <taxon>Micromonosporaceae</taxon>
        <taxon>Dactylosporangium</taxon>
    </lineage>
</organism>
<reference evidence="1 2" key="1">
    <citation type="journal article" date="2019" name="Int. J. Syst. Evol. Microbiol.">
        <title>The Global Catalogue of Microorganisms (GCM) 10K type strain sequencing project: providing services to taxonomists for standard genome sequencing and annotation.</title>
        <authorList>
            <consortium name="The Broad Institute Genomics Platform"/>
            <consortium name="The Broad Institute Genome Sequencing Center for Infectious Disease"/>
            <person name="Wu L."/>
            <person name="Ma J."/>
        </authorList>
    </citation>
    <scope>NUCLEOTIDE SEQUENCE [LARGE SCALE GENOMIC DNA]</scope>
    <source>
        <strain evidence="1 2">JCM 15933</strain>
    </source>
</reference>
<dbReference type="EMBL" id="BAAAQD010000001">
    <property type="protein sequence ID" value="GAA1500890.1"/>
    <property type="molecule type" value="Genomic_DNA"/>
</dbReference>
<sequence>MNRLWWWCGGVVGAVVLVTGYLLATDFPARSDALAAHQPGTCGLLTAGANAPYGVVASCMMLGRRTPPGGDPDGTVFVVLETDRGPVALRVEYNGEGDAYTADAVEIPAYLAPGISGDLGNRIKDGINQRGGLRAEPWRVHG</sequence>
<keyword evidence="2" id="KW-1185">Reference proteome</keyword>